<dbReference type="EMBL" id="JBHTIR010004123">
    <property type="protein sequence ID" value="MFD0856450.1"/>
    <property type="molecule type" value="Genomic_DNA"/>
</dbReference>
<comment type="caution">
    <text evidence="2">The sequence shown here is derived from an EMBL/GenBank/DDBJ whole genome shotgun (WGS) entry which is preliminary data.</text>
</comment>
<keyword evidence="3" id="KW-1185">Reference proteome</keyword>
<dbReference type="SUPFAM" id="SSF53335">
    <property type="entry name" value="S-adenosyl-L-methionine-dependent methyltransferases"/>
    <property type="match status" value="1"/>
</dbReference>
<dbReference type="InterPro" id="IPR029063">
    <property type="entry name" value="SAM-dependent_MTases_sf"/>
</dbReference>
<protein>
    <submittedName>
        <fullName evidence="2">rRNA adenine N-6-methyltransferase family protein</fullName>
    </submittedName>
</protein>
<evidence type="ECO:0000313" key="3">
    <source>
        <dbReference type="Proteomes" id="UP001597083"/>
    </source>
</evidence>
<sequence>MTGGVQASMPESGEPGSDQADLSPEPKKALGRRLERVLPLWLIGRLVRSVYPRLEPELSRLSEYVPAGGTAVDIGGWFGPWTRRLAKRADRVVTIEADPRLAALLRRTFSRVDVVH</sequence>
<gene>
    <name evidence="2" type="ORF">ACFQ07_29700</name>
</gene>
<feature type="region of interest" description="Disordered" evidence="1">
    <location>
        <begin position="1"/>
        <end position="28"/>
    </location>
</feature>
<dbReference type="Proteomes" id="UP001597083">
    <property type="component" value="Unassembled WGS sequence"/>
</dbReference>
<feature type="non-terminal residue" evidence="2">
    <location>
        <position position="116"/>
    </location>
</feature>
<proteinExistence type="predicted"/>
<accession>A0ABW3CQC9</accession>
<evidence type="ECO:0000256" key="1">
    <source>
        <dbReference type="SAM" id="MobiDB-lite"/>
    </source>
</evidence>
<name>A0ABW3CQC9_9ACTN</name>
<reference evidence="3" key="1">
    <citation type="journal article" date="2019" name="Int. J. Syst. Evol. Microbiol.">
        <title>The Global Catalogue of Microorganisms (GCM) 10K type strain sequencing project: providing services to taxonomists for standard genome sequencing and annotation.</title>
        <authorList>
            <consortium name="The Broad Institute Genomics Platform"/>
            <consortium name="The Broad Institute Genome Sequencing Center for Infectious Disease"/>
            <person name="Wu L."/>
            <person name="Ma J."/>
        </authorList>
    </citation>
    <scope>NUCLEOTIDE SEQUENCE [LARGE SCALE GENOMIC DNA]</scope>
    <source>
        <strain evidence="3">JCM 31696</strain>
    </source>
</reference>
<evidence type="ECO:0000313" key="2">
    <source>
        <dbReference type="EMBL" id="MFD0856450.1"/>
    </source>
</evidence>
<dbReference type="Gene3D" id="3.40.50.150">
    <property type="entry name" value="Vaccinia Virus protein VP39"/>
    <property type="match status" value="1"/>
</dbReference>
<organism evidence="2 3">
    <name type="scientific">Actinomadura adrarensis</name>
    <dbReference type="NCBI Taxonomy" id="1819600"/>
    <lineage>
        <taxon>Bacteria</taxon>
        <taxon>Bacillati</taxon>
        <taxon>Actinomycetota</taxon>
        <taxon>Actinomycetes</taxon>
        <taxon>Streptosporangiales</taxon>
        <taxon>Thermomonosporaceae</taxon>
        <taxon>Actinomadura</taxon>
    </lineage>
</organism>